<feature type="domain" description="NodB homology" evidence="2">
    <location>
        <begin position="52"/>
        <end position="239"/>
    </location>
</feature>
<dbReference type="GO" id="GO:0016810">
    <property type="term" value="F:hydrolase activity, acting on carbon-nitrogen (but not peptide) bonds"/>
    <property type="evidence" value="ECO:0007669"/>
    <property type="project" value="InterPro"/>
</dbReference>
<accession>A0A917KHB0</accession>
<organism evidence="3 4">
    <name type="scientific">Alicyclobacillus cellulosilyticus</name>
    <dbReference type="NCBI Taxonomy" id="1003997"/>
    <lineage>
        <taxon>Bacteria</taxon>
        <taxon>Bacillati</taxon>
        <taxon>Bacillota</taxon>
        <taxon>Bacilli</taxon>
        <taxon>Bacillales</taxon>
        <taxon>Alicyclobacillaceae</taxon>
        <taxon>Alicyclobacillus</taxon>
    </lineage>
</organism>
<dbReference type="CDD" id="cd10959">
    <property type="entry name" value="CE4_NodB_like_3"/>
    <property type="match status" value="1"/>
</dbReference>
<dbReference type="AlphaFoldDB" id="A0A917KHB0"/>
<protein>
    <recommendedName>
        <fullName evidence="2">NodB homology domain-containing protein</fullName>
    </recommendedName>
</protein>
<dbReference type="InterPro" id="IPR002509">
    <property type="entry name" value="NODB_dom"/>
</dbReference>
<gene>
    <name evidence="3" type="ORF">GCM10010885_18820</name>
</gene>
<feature type="transmembrane region" description="Helical" evidence="1">
    <location>
        <begin position="12"/>
        <end position="32"/>
    </location>
</feature>
<dbReference type="Gene3D" id="3.20.20.370">
    <property type="entry name" value="Glycoside hydrolase/deacetylase"/>
    <property type="match status" value="1"/>
</dbReference>
<dbReference type="InterPro" id="IPR011330">
    <property type="entry name" value="Glyco_hydro/deAcase_b/a-brl"/>
</dbReference>
<reference evidence="3" key="1">
    <citation type="journal article" date="2014" name="Int. J. Syst. Evol. Microbiol.">
        <title>Complete genome sequence of Corynebacterium casei LMG S-19264T (=DSM 44701T), isolated from a smear-ripened cheese.</title>
        <authorList>
            <consortium name="US DOE Joint Genome Institute (JGI-PGF)"/>
            <person name="Walter F."/>
            <person name="Albersmeier A."/>
            <person name="Kalinowski J."/>
            <person name="Ruckert C."/>
        </authorList>
    </citation>
    <scope>NUCLEOTIDE SEQUENCE</scope>
    <source>
        <strain evidence="3">JCM 18487</strain>
    </source>
</reference>
<dbReference type="SUPFAM" id="SSF88713">
    <property type="entry name" value="Glycoside hydrolase/deacetylase"/>
    <property type="match status" value="1"/>
</dbReference>
<dbReference type="Pfam" id="PF01522">
    <property type="entry name" value="Polysacc_deac_1"/>
    <property type="match status" value="1"/>
</dbReference>
<dbReference type="GO" id="GO:0005975">
    <property type="term" value="P:carbohydrate metabolic process"/>
    <property type="evidence" value="ECO:0007669"/>
    <property type="project" value="InterPro"/>
</dbReference>
<dbReference type="RefSeq" id="WP_229776756.1">
    <property type="nucleotide sequence ID" value="NZ_BMOY01000031.1"/>
</dbReference>
<keyword evidence="1" id="KW-0472">Membrane</keyword>
<dbReference type="PANTHER" id="PTHR10587:SF137">
    <property type="entry name" value="4-DEOXY-4-FORMAMIDO-L-ARABINOSE-PHOSPHOUNDECAPRENOL DEFORMYLASE ARND-RELATED"/>
    <property type="match status" value="1"/>
</dbReference>
<comment type="caution">
    <text evidence="3">The sequence shown here is derived from an EMBL/GenBank/DDBJ whole genome shotgun (WGS) entry which is preliminary data.</text>
</comment>
<keyword evidence="4" id="KW-1185">Reference proteome</keyword>
<dbReference type="Proteomes" id="UP000637695">
    <property type="component" value="Unassembled WGS sequence"/>
</dbReference>
<sequence length="256" mass="28658">MQKKGTKRVQWRIWLWTGAGLLFCCVFLYSVLPNLVTRVARRGVMWRGPDAAEVALTFDDGPDPRYTPRVLDGLRAAGIRATFFVLADKALRHPDLIQRMMQDGHQVEVHGFTHALVPCLGPLASARQAAGAADALAARFNLRPRFYRPTWGLCNAASLVWARRRRLRVVTWSVMVGDWRGVPADELAARVLRRLHPGAVIVLHDSDETLGARRGAPEQVIRMLPQLAARVRAQGYRFVRLDDWEPDGAREGGGEP</sequence>
<evidence type="ECO:0000313" key="4">
    <source>
        <dbReference type="Proteomes" id="UP000637695"/>
    </source>
</evidence>
<dbReference type="InterPro" id="IPR050248">
    <property type="entry name" value="Polysacc_deacetylase_ArnD"/>
</dbReference>
<dbReference type="PANTHER" id="PTHR10587">
    <property type="entry name" value="GLYCOSYL TRANSFERASE-RELATED"/>
    <property type="match status" value="1"/>
</dbReference>
<dbReference type="PROSITE" id="PS51677">
    <property type="entry name" value="NODB"/>
    <property type="match status" value="1"/>
</dbReference>
<evidence type="ECO:0000313" key="3">
    <source>
        <dbReference type="EMBL" id="GGJ09924.1"/>
    </source>
</evidence>
<evidence type="ECO:0000259" key="2">
    <source>
        <dbReference type="PROSITE" id="PS51677"/>
    </source>
</evidence>
<name>A0A917KHB0_9BACL</name>
<proteinExistence type="predicted"/>
<keyword evidence="1" id="KW-0812">Transmembrane</keyword>
<dbReference type="EMBL" id="BMOY01000031">
    <property type="protein sequence ID" value="GGJ09924.1"/>
    <property type="molecule type" value="Genomic_DNA"/>
</dbReference>
<reference evidence="3" key="2">
    <citation type="submission" date="2020-09" db="EMBL/GenBank/DDBJ databases">
        <authorList>
            <person name="Sun Q."/>
            <person name="Ohkuma M."/>
        </authorList>
    </citation>
    <scope>NUCLEOTIDE SEQUENCE</scope>
    <source>
        <strain evidence="3">JCM 18487</strain>
    </source>
</reference>
<evidence type="ECO:0000256" key="1">
    <source>
        <dbReference type="SAM" id="Phobius"/>
    </source>
</evidence>
<keyword evidence="1" id="KW-1133">Transmembrane helix</keyword>